<protein>
    <recommendedName>
        <fullName evidence="1">Immunity MXAN-0049 protein domain-containing protein</fullName>
    </recommendedName>
</protein>
<feature type="domain" description="Immunity MXAN-0049 protein" evidence="1">
    <location>
        <begin position="66"/>
        <end position="213"/>
    </location>
</feature>
<gene>
    <name evidence="2" type="ORF">FHK87_04230</name>
</gene>
<reference evidence="2 3" key="1">
    <citation type="submission" date="2019-06" db="EMBL/GenBank/DDBJ databases">
        <authorList>
            <person name="Meng X."/>
        </authorList>
    </citation>
    <scope>NUCLEOTIDE SEQUENCE [LARGE SCALE GENOMIC DNA]</scope>
    <source>
        <strain evidence="2 3">M625</strain>
    </source>
</reference>
<accession>A0A504JJ93</accession>
<evidence type="ECO:0000313" key="3">
    <source>
        <dbReference type="Proteomes" id="UP000315540"/>
    </source>
</evidence>
<dbReference type="InterPro" id="IPR012433">
    <property type="entry name" value="Imm11"/>
</dbReference>
<comment type="caution">
    <text evidence="2">The sequence shown here is derived from an EMBL/GenBank/DDBJ whole genome shotgun (WGS) entry which is preliminary data.</text>
</comment>
<keyword evidence="3" id="KW-1185">Reference proteome</keyword>
<evidence type="ECO:0000259" key="1">
    <source>
        <dbReference type="Pfam" id="PF07791"/>
    </source>
</evidence>
<proteinExistence type="predicted"/>
<dbReference type="Proteomes" id="UP000315540">
    <property type="component" value="Unassembled WGS sequence"/>
</dbReference>
<dbReference type="EMBL" id="VFWZ01000002">
    <property type="protein sequence ID" value="TPN86819.1"/>
    <property type="molecule type" value="Genomic_DNA"/>
</dbReference>
<dbReference type="Pfam" id="PF07791">
    <property type="entry name" value="Imm11"/>
    <property type="match status" value="1"/>
</dbReference>
<name>A0A504JJ93_9FLAO</name>
<dbReference type="AlphaFoldDB" id="A0A504JJ93"/>
<evidence type="ECO:0000313" key="2">
    <source>
        <dbReference type="EMBL" id="TPN86819.1"/>
    </source>
</evidence>
<dbReference type="RefSeq" id="WP_140590275.1">
    <property type="nucleotide sequence ID" value="NZ_VFWZ01000002.1"/>
</dbReference>
<dbReference type="OrthoDB" id="5505724at2"/>
<organism evidence="2 3">
    <name type="scientific">Aquimarina algicola</name>
    <dbReference type="NCBI Taxonomy" id="2589995"/>
    <lineage>
        <taxon>Bacteria</taxon>
        <taxon>Pseudomonadati</taxon>
        <taxon>Bacteroidota</taxon>
        <taxon>Flavobacteriia</taxon>
        <taxon>Flavobacteriales</taxon>
        <taxon>Flavobacteriaceae</taxon>
        <taxon>Aquimarina</taxon>
    </lineage>
</organism>
<sequence length="222" mass="25770">MRLIGNIRFTKEQVTMIDEKFNIIKDRMKYWVIKFYGPSDAVFLSGLSSKMPESFKFDKGISLINEYPSVEDCKIYYDPQYPEGIQLYNFLDNINDLLIVNSEVKEVFEDLGVDSIEYLPIWLCDHNHEVSSKDYFICNVLSKIDIFDMEESEYDMSSLDESQIADVDNMIVDYDAVPKDAKVFRASKMLNQIFINDNVKQALEKAGFEGFFVKEAEGWNGI</sequence>